<feature type="compositionally biased region" description="Polar residues" evidence="1">
    <location>
        <begin position="89"/>
        <end position="100"/>
    </location>
</feature>
<dbReference type="EMBL" id="KL660569">
    <property type="protein sequence ID" value="KFA65713.1"/>
    <property type="molecule type" value="Genomic_DNA"/>
</dbReference>
<organism evidence="2 3">
    <name type="scientific">Stachybotrys chlorohalonatus (strain IBT 40285)</name>
    <dbReference type="NCBI Taxonomy" id="1283841"/>
    <lineage>
        <taxon>Eukaryota</taxon>
        <taxon>Fungi</taxon>
        <taxon>Dikarya</taxon>
        <taxon>Ascomycota</taxon>
        <taxon>Pezizomycotina</taxon>
        <taxon>Sordariomycetes</taxon>
        <taxon>Hypocreomycetidae</taxon>
        <taxon>Hypocreales</taxon>
        <taxon>Stachybotryaceae</taxon>
        <taxon>Stachybotrys</taxon>
    </lineage>
</organism>
<dbReference type="Proteomes" id="UP000028524">
    <property type="component" value="Unassembled WGS sequence"/>
</dbReference>
<keyword evidence="3" id="KW-1185">Reference proteome</keyword>
<proteinExistence type="predicted"/>
<name>A0A084QP28_STAC4</name>
<dbReference type="HOGENOM" id="CLU_2135169_0_0_1"/>
<evidence type="ECO:0000313" key="2">
    <source>
        <dbReference type="EMBL" id="KFA65713.1"/>
    </source>
</evidence>
<reference evidence="2 3" key="1">
    <citation type="journal article" date="2014" name="BMC Genomics">
        <title>Comparative genome sequencing reveals chemotype-specific gene clusters in the toxigenic black mold Stachybotrys.</title>
        <authorList>
            <person name="Semeiks J."/>
            <person name="Borek D."/>
            <person name="Otwinowski Z."/>
            <person name="Grishin N.V."/>
        </authorList>
    </citation>
    <scope>NUCLEOTIDE SEQUENCE [LARGE SCALE GENOMIC DNA]</scope>
    <source>
        <strain evidence="2 3">IBT 40285</strain>
    </source>
</reference>
<feature type="region of interest" description="Disordered" evidence="1">
    <location>
        <begin position="86"/>
        <end position="113"/>
    </location>
</feature>
<accession>A0A084QP28</accession>
<sequence length="113" mass="12211">MANVVFDLARIRSGFNVAHRNRNKGSYEMGSSREAESRWSAKRDGRSVIKVVVDAFETSGPQWTAMCDDYQAAQIGAPAVGLRIDRPSKNGSCPSAQSMAATARPTHVTDPLA</sequence>
<dbReference type="AlphaFoldDB" id="A0A084QP28"/>
<protein>
    <submittedName>
        <fullName evidence="2">Uncharacterized protein</fullName>
    </submittedName>
</protein>
<dbReference type="InParanoid" id="A0A084QP28"/>
<evidence type="ECO:0000313" key="3">
    <source>
        <dbReference type="Proteomes" id="UP000028524"/>
    </source>
</evidence>
<gene>
    <name evidence="2" type="ORF">S40285_10249</name>
</gene>
<evidence type="ECO:0000256" key="1">
    <source>
        <dbReference type="SAM" id="MobiDB-lite"/>
    </source>
</evidence>